<feature type="domain" description="DUF4349" evidence="2">
    <location>
        <begin position="40"/>
        <end position="164"/>
    </location>
</feature>
<protein>
    <submittedName>
        <fullName evidence="3">DUF4349 domain-containing protein</fullName>
    </submittedName>
</protein>
<organism evidence="3 4">
    <name type="scientific">Sphingobacterium hungaricum</name>
    <dbReference type="NCBI Taxonomy" id="2082723"/>
    <lineage>
        <taxon>Bacteria</taxon>
        <taxon>Pseudomonadati</taxon>
        <taxon>Bacteroidota</taxon>
        <taxon>Sphingobacteriia</taxon>
        <taxon>Sphingobacteriales</taxon>
        <taxon>Sphingobacteriaceae</taxon>
        <taxon>Sphingobacterium</taxon>
    </lineage>
</organism>
<proteinExistence type="predicted"/>
<dbReference type="AlphaFoldDB" id="A0A928V2D0"/>
<evidence type="ECO:0000256" key="1">
    <source>
        <dbReference type="SAM" id="Phobius"/>
    </source>
</evidence>
<keyword evidence="4" id="KW-1185">Reference proteome</keyword>
<keyword evidence="1" id="KW-0472">Membrane</keyword>
<dbReference type="EMBL" id="PRDK01000009">
    <property type="protein sequence ID" value="MBE8715359.1"/>
    <property type="molecule type" value="Genomic_DNA"/>
</dbReference>
<keyword evidence="1" id="KW-1133">Transmembrane helix</keyword>
<dbReference type="Proteomes" id="UP000616201">
    <property type="component" value="Unassembled WGS sequence"/>
</dbReference>
<reference evidence="3" key="1">
    <citation type="submission" date="2018-02" db="EMBL/GenBank/DDBJ databases">
        <authorList>
            <person name="Vasarhelyi B.M."/>
            <person name="Deshmukh S."/>
            <person name="Balint B."/>
            <person name="Kukolya J."/>
        </authorList>
    </citation>
    <scope>NUCLEOTIDE SEQUENCE</scope>
    <source>
        <strain evidence="3">KB22</strain>
    </source>
</reference>
<dbReference type="Pfam" id="PF14257">
    <property type="entry name" value="DUF4349"/>
    <property type="match status" value="1"/>
</dbReference>
<gene>
    <name evidence="3" type="ORF">C4F49_16925</name>
</gene>
<name>A0A928V2D0_9SPHI</name>
<comment type="caution">
    <text evidence="3">The sequence shown here is derived from an EMBL/GenBank/DDBJ whole genome shotgun (WGS) entry which is preliminary data.</text>
</comment>
<keyword evidence="1" id="KW-0812">Transmembrane</keyword>
<sequence length="274" mass="31115">MAVASSLVFACQNAEKYDSSNASTEAILDSNSMDSIDEAKIIKTADMRFRVKDVQKTKEELSKSIREKGGTVAEFKIESNVYESQKVKLSSDSLKEINSYRTEGYLVAKIPAEKLDEFTNSIPKLAVFVNSASMKLDDQSLYYLSNKLKVENRVEAVETINKFATKKEPNVGTSLYIKDDYVDKKIENLSIDSQVKYSTITLNFYQDNTVQSFVVANDNLYNYKPSFGNRLLLSLENGWFIFKEIILALSNLWVLFLLAGAGFYIYRTYKVKRA</sequence>
<evidence type="ECO:0000313" key="4">
    <source>
        <dbReference type="Proteomes" id="UP000616201"/>
    </source>
</evidence>
<feature type="transmembrane region" description="Helical" evidence="1">
    <location>
        <begin position="245"/>
        <end position="266"/>
    </location>
</feature>
<evidence type="ECO:0000313" key="3">
    <source>
        <dbReference type="EMBL" id="MBE8715359.1"/>
    </source>
</evidence>
<evidence type="ECO:0000259" key="2">
    <source>
        <dbReference type="Pfam" id="PF14257"/>
    </source>
</evidence>
<accession>A0A928V2D0</accession>
<dbReference type="InterPro" id="IPR025645">
    <property type="entry name" value="DUF4349"/>
</dbReference>